<accession>A0A4R2N6E8</accession>
<evidence type="ECO:0000256" key="3">
    <source>
        <dbReference type="ARBA" id="ARBA00022603"/>
    </source>
</evidence>
<dbReference type="InterPro" id="IPR002295">
    <property type="entry name" value="N4/N6-MTase_EcoPI_Mod-like"/>
</dbReference>
<evidence type="ECO:0000313" key="8">
    <source>
        <dbReference type="EMBL" id="TCP16480.1"/>
    </source>
</evidence>
<dbReference type="GO" id="GO:0032259">
    <property type="term" value="P:methylation"/>
    <property type="evidence" value="ECO:0007669"/>
    <property type="project" value="UniProtKB-KW"/>
</dbReference>
<protein>
    <recommendedName>
        <fullName evidence="2">site-specific DNA-methyltransferase (adenine-specific)</fullName>
        <ecNumber evidence="2">2.1.1.72</ecNumber>
    </recommendedName>
</protein>
<name>A0A4R2N6E8_9PAST</name>
<proteinExistence type="inferred from homology"/>
<evidence type="ECO:0000259" key="7">
    <source>
        <dbReference type="PROSITE" id="PS50222"/>
    </source>
</evidence>
<sequence length="211" mass="24439">MELIYLNKKSTSKILDLSVNCYKNLAIKIPKSRNLFIFGDNFKALSVLLGDGLKGTVDLIYIDPPYNTNQVFTVSNNARVSTISRTKDENAMIAYDDNFTIAEYLEFIRERLILMRELLSEEGSIYVHIDNKMGHYLKLILDEIFGIDNFINDVSRIKSNPKNFSRRAYGNEKDMVLFYAKNYRKNIFNNITTPLSESEKVEMFKKIDKDG</sequence>
<dbReference type="Proteomes" id="UP000295537">
    <property type="component" value="Unassembled WGS sequence"/>
</dbReference>
<comment type="catalytic activity">
    <reaction evidence="6">
        <text>a 2'-deoxyadenosine in DNA + S-adenosyl-L-methionine = an N(6)-methyl-2'-deoxyadenosine in DNA + S-adenosyl-L-homocysteine + H(+)</text>
        <dbReference type="Rhea" id="RHEA:15197"/>
        <dbReference type="Rhea" id="RHEA-COMP:12418"/>
        <dbReference type="Rhea" id="RHEA-COMP:12419"/>
        <dbReference type="ChEBI" id="CHEBI:15378"/>
        <dbReference type="ChEBI" id="CHEBI:57856"/>
        <dbReference type="ChEBI" id="CHEBI:59789"/>
        <dbReference type="ChEBI" id="CHEBI:90615"/>
        <dbReference type="ChEBI" id="CHEBI:90616"/>
        <dbReference type="EC" id="2.1.1.72"/>
    </reaction>
</comment>
<dbReference type="InterPro" id="IPR029063">
    <property type="entry name" value="SAM-dependent_MTases_sf"/>
</dbReference>
<gene>
    <name evidence="8" type="ORF">EV693_11115</name>
</gene>
<keyword evidence="9" id="KW-1185">Reference proteome</keyword>
<evidence type="ECO:0000256" key="1">
    <source>
        <dbReference type="ARBA" id="ARBA00006594"/>
    </source>
</evidence>
<keyword evidence="4" id="KW-0808">Transferase</keyword>
<dbReference type="AlphaFoldDB" id="A0A4R2N6E8"/>
<evidence type="ECO:0000313" key="9">
    <source>
        <dbReference type="Proteomes" id="UP000295537"/>
    </source>
</evidence>
<dbReference type="Gene3D" id="3.40.50.150">
    <property type="entry name" value="Vaccinia Virus protein VP39"/>
    <property type="match status" value="1"/>
</dbReference>
<evidence type="ECO:0000256" key="6">
    <source>
        <dbReference type="ARBA" id="ARBA00047942"/>
    </source>
</evidence>
<dbReference type="GO" id="GO:0005509">
    <property type="term" value="F:calcium ion binding"/>
    <property type="evidence" value="ECO:0007669"/>
    <property type="project" value="InterPro"/>
</dbReference>
<dbReference type="Pfam" id="PF01555">
    <property type="entry name" value="N6_N4_Mtase"/>
    <property type="match status" value="1"/>
</dbReference>
<evidence type="ECO:0000256" key="5">
    <source>
        <dbReference type="ARBA" id="ARBA00022691"/>
    </source>
</evidence>
<organism evidence="8 9">
    <name type="scientific">Nicoletella semolina</name>
    <dbReference type="NCBI Taxonomy" id="271160"/>
    <lineage>
        <taxon>Bacteria</taxon>
        <taxon>Pseudomonadati</taxon>
        <taxon>Pseudomonadota</taxon>
        <taxon>Gammaproteobacteria</taxon>
        <taxon>Pasteurellales</taxon>
        <taxon>Pasteurellaceae</taxon>
        <taxon>Nicoletella</taxon>
    </lineage>
</organism>
<dbReference type="InterPro" id="IPR002048">
    <property type="entry name" value="EF_hand_dom"/>
</dbReference>
<dbReference type="PROSITE" id="PS50222">
    <property type="entry name" value="EF_HAND_2"/>
    <property type="match status" value="1"/>
</dbReference>
<feature type="domain" description="EF-hand" evidence="7">
    <location>
        <begin position="195"/>
        <end position="211"/>
    </location>
</feature>
<comment type="caution">
    <text evidence="8">The sequence shown here is derived from an EMBL/GenBank/DDBJ whole genome shotgun (WGS) entry which is preliminary data.</text>
</comment>
<keyword evidence="3 8" id="KW-0489">Methyltransferase</keyword>
<evidence type="ECO:0000256" key="2">
    <source>
        <dbReference type="ARBA" id="ARBA00011900"/>
    </source>
</evidence>
<dbReference type="GO" id="GO:0003677">
    <property type="term" value="F:DNA binding"/>
    <property type="evidence" value="ECO:0007669"/>
    <property type="project" value="InterPro"/>
</dbReference>
<dbReference type="InterPro" id="IPR002052">
    <property type="entry name" value="DNA_methylase_N6_adenine_CS"/>
</dbReference>
<dbReference type="EMBL" id="SLXJ01000011">
    <property type="protein sequence ID" value="TCP16480.1"/>
    <property type="molecule type" value="Genomic_DNA"/>
</dbReference>
<keyword evidence="5" id="KW-0949">S-adenosyl-L-methionine</keyword>
<dbReference type="PROSITE" id="PS00092">
    <property type="entry name" value="N6_MTASE"/>
    <property type="match status" value="1"/>
</dbReference>
<evidence type="ECO:0000256" key="4">
    <source>
        <dbReference type="ARBA" id="ARBA00022679"/>
    </source>
</evidence>
<reference evidence="8 9" key="1">
    <citation type="submission" date="2019-03" db="EMBL/GenBank/DDBJ databases">
        <title>Genomic Encyclopedia of Type Strains, Phase IV (KMG-IV): sequencing the most valuable type-strain genomes for metagenomic binning, comparative biology and taxonomic classification.</title>
        <authorList>
            <person name="Goeker M."/>
        </authorList>
    </citation>
    <scope>NUCLEOTIDE SEQUENCE [LARGE SCALE GENOMIC DNA]</scope>
    <source>
        <strain evidence="8 9">DSM 16380</strain>
    </source>
</reference>
<dbReference type="PRINTS" id="PR00506">
    <property type="entry name" value="D21N6MTFRASE"/>
</dbReference>
<dbReference type="RefSeq" id="WP_207906492.1">
    <property type="nucleotide sequence ID" value="NZ_LVXA01000001.1"/>
</dbReference>
<dbReference type="GO" id="GO:0008170">
    <property type="term" value="F:N-methyltransferase activity"/>
    <property type="evidence" value="ECO:0007669"/>
    <property type="project" value="InterPro"/>
</dbReference>
<dbReference type="SUPFAM" id="SSF53335">
    <property type="entry name" value="S-adenosyl-L-methionine-dependent methyltransferases"/>
    <property type="match status" value="1"/>
</dbReference>
<dbReference type="InterPro" id="IPR002941">
    <property type="entry name" value="DNA_methylase_N4/N6"/>
</dbReference>
<comment type="similarity">
    <text evidence="1">Belongs to the N(4)/N(6)-methyltransferase family.</text>
</comment>
<dbReference type="EC" id="2.1.1.72" evidence="2"/>
<dbReference type="GO" id="GO:0009007">
    <property type="term" value="F:site-specific DNA-methyltransferase (adenine-specific) activity"/>
    <property type="evidence" value="ECO:0007669"/>
    <property type="project" value="UniProtKB-EC"/>
</dbReference>